<evidence type="ECO:0000256" key="1">
    <source>
        <dbReference type="SAM" id="Phobius"/>
    </source>
</evidence>
<feature type="transmembrane region" description="Helical" evidence="1">
    <location>
        <begin position="64"/>
        <end position="83"/>
    </location>
</feature>
<feature type="transmembrane region" description="Helical" evidence="1">
    <location>
        <begin position="195"/>
        <end position="224"/>
    </location>
</feature>
<comment type="caution">
    <text evidence="2">The sequence shown here is derived from an EMBL/GenBank/DDBJ whole genome shotgun (WGS) entry which is preliminary data.</text>
</comment>
<dbReference type="Pfam" id="PF26314">
    <property type="entry name" value="MptA_B_family"/>
    <property type="match status" value="1"/>
</dbReference>
<dbReference type="Proteomes" id="UP001501302">
    <property type="component" value="Unassembled WGS sequence"/>
</dbReference>
<feature type="transmembrane region" description="Helical" evidence="1">
    <location>
        <begin position="329"/>
        <end position="348"/>
    </location>
</feature>
<organism evidence="2 3">
    <name type="scientific">Algibacter agarivorans</name>
    <dbReference type="NCBI Taxonomy" id="1109741"/>
    <lineage>
        <taxon>Bacteria</taxon>
        <taxon>Pseudomonadati</taxon>
        <taxon>Bacteroidota</taxon>
        <taxon>Flavobacteriia</taxon>
        <taxon>Flavobacteriales</taxon>
        <taxon>Flavobacteriaceae</taxon>
        <taxon>Algibacter</taxon>
    </lineage>
</organism>
<evidence type="ECO:0008006" key="4">
    <source>
        <dbReference type="Google" id="ProtNLM"/>
    </source>
</evidence>
<reference evidence="3" key="1">
    <citation type="journal article" date="2019" name="Int. J. Syst. Evol. Microbiol.">
        <title>The Global Catalogue of Microorganisms (GCM) 10K type strain sequencing project: providing services to taxonomists for standard genome sequencing and annotation.</title>
        <authorList>
            <consortium name="The Broad Institute Genomics Platform"/>
            <consortium name="The Broad Institute Genome Sequencing Center for Infectious Disease"/>
            <person name="Wu L."/>
            <person name="Ma J."/>
        </authorList>
    </citation>
    <scope>NUCLEOTIDE SEQUENCE [LARGE SCALE GENOMIC DNA]</scope>
    <source>
        <strain evidence="3">JCM 18285</strain>
    </source>
</reference>
<sequence>MLLTPSFLKLNKMPLLMVLSSILFYWAFAYDLVRTDYIKLIGLYVALFFLFYKLLQILKHNTKALTYLAFAFRAIFIIAIPNLSQDFYRFIWDGRMILEGINPYVFTVESFMRQGEFPVAQAQELRAGMGALNASHFTNYPPINQLCFTIAAFFAGKSILGSAIAMRLLIIAADFGTLHFGKKLLEKLNMPVHHIFWYVLNPFIIIELTGNLHFEGVMIFFLIWSLYLLHIGKWPFAAVVLALSISVKLIPLIFLPLFFQWFVFRGSKTVTKTPLKSPQGDNCNASANAVRLSNQKEDIATLRLRSVHAKLTPSIDVNEVSTALNLTKLIGFYSIVIMTTFLLFSPFYSSEFINNYSQTVALWFQNFEFNGSLYYIARAIGYTFRGYNEIALIGKVTPIIVVLLVLIITFFRKNKTTVEGVTAMLLVLSFYYFTTTTVHPWYVATLLILSVFTKYKFPLVWSFVIILSYLAYVNIDKADKSENLWVIALEYAIVYGMFIWEVFIKKASKKEA</sequence>
<protein>
    <recommendedName>
        <fullName evidence="4">Mannosyltransferase</fullName>
    </recommendedName>
</protein>
<evidence type="ECO:0000313" key="2">
    <source>
        <dbReference type="EMBL" id="GAA4949429.1"/>
    </source>
</evidence>
<feature type="transmembrane region" description="Helical" evidence="1">
    <location>
        <begin position="36"/>
        <end position="52"/>
    </location>
</feature>
<dbReference type="EMBL" id="BAABJJ010000034">
    <property type="protein sequence ID" value="GAA4949429.1"/>
    <property type="molecule type" value="Genomic_DNA"/>
</dbReference>
<feature type="transmembrane region" description="Helical" evidence="1">
    <location>
        <begin position="455"/>
        <end position="472"/>
    </location>
</feature>
<feature type="transmembrane region" description="Helical" evidence="1">
    <location>
        <begin position="12"/>
        <end position="30"/>
    </location>
</feature>
<proteinExistence type="predicted"/>
<feature type="transmembrane region" description="Helical" evidence="1">
    <location>
        <begin position="150"/>
        <end position="175"/>
    </location>
</feature>
<evidence type="ECO:0000313" key="3">
    <source>
        <dbReference type="Proteomes" id="UP001501302"/>
    </source>
</evidence>
<accession>A0ABP9GPC4</accession>
<keyword evidence="3" id="KW-1185">Reference proteome</keyword>
<feature type="transmembrane region" description="Helical" evidence="1">
    <location>
        <begin position="423"/>
        <end position="443"/>
    </location>
</feature>
<dbReference type="RefSeq" id="WP_345192293.1">
    <property type="nucleotide sequence ID" value="NZ_BAABJJ010000034.1"/>
</dbReference>
<gene>
    <name evidence="2" type="ORF">GCM10023314_23460</name>
</gene>
<name>A0ABP9GPC4_9FLAO</name>
<feature type="transmembrane region" description="Helical" evidence="1">
    <location>
        <begin position="236"/>
        <end position="259"/>
    </location>
</feature>
<feature type="transmembrane region" description="Helical" evidence="1">
    <location>
        <begin position="484"/>
        <end position="504"/>
    </location>
</feature>
<keyword evidence="1" id="KW-0472">Membrane</keyword>
<keyword evidence="1" id="KW-1133">Transmembrane helix</keyword>
<feature type="transmembrane region" description="Helical" evidence="1">
    <location>
        <begin position="389"/>
        <end position="411"/>
    </location>
</feature>
<keyword evidence="1" id="KW-0812">Transmembrane</keyword>